<evidence type="ECO:0000313" key="2">
    <source>
        <dbReference type="Proteomes" id="UP000069940"/>
    </source>
</evidence>
<dbReference type="RefSeq" id="XP_062715400.1">
    <property type="nucleotide sequence ID" value="XM_062859416.1"/>
</dbReference>
<evidence type="ECO:0000313" key="1">
    <source>
        <dbReference type="EnsemblMetazoa" id="AALFPA23_008570.P11589"/>
    </source>
</evidence>
<proteinExistence type="predicted"/>
<dbReference type="EnsemblMetazoa" id="AALFPA23_008570.R11589">
    <property type="protein sequence ID" value="AALFPA23_008570.P11589"/>
    <property type="gene ID" value="AALFPA23_008570"/>
</dbReference>
<protein>
    <recommendedName>
        <fullName evidence="3">Secreted protein</fullName>
    </recommendedName>
</protein>
<reference evidence="2" key="1">
    <citation type="journal article" date="2015" name="Proc. Natl. Acad. Sci. U.S.A.">
        <title>Genome sequence of the Asian Tiger mosquito, Aedes albopictus, reveals insights into its biology, genetics, and evolution.</title>
        <authorList>
            <person name="Chen X.G."/>
            <person name="Jiang X."/>
            <person name="Gu J."/>
            <person name="Xu M."/>
            <person name="Wu Y."/>
            <person name="Deng Y."/>
            <person name="Zhang C."/>
            <person name="Bonizzoni M."/>
            <person name="Dermauw W."/>
            <person name="Vontas J."/>
            <person name="Armbruster P."/>
            <person name="Huang X."/>
            <person name="Yang Y."/>
            <person name="Zhang H."/>
            <person name="He W."/>
            <person name="Peng H."/>
            <person name="Liu Y."/>
            <person name="Wu K."/>
            <person name="Chen J."/>
            <person name="Lirakis M."/>
            <person name="Topalis P."/>
            <person name="Van Leeuwen T."/>
            <person name="Hall A.B."/>
            <person name="Jiang X."/>
            <person name="Thorpe C."/>
            <person name="Mueller R.L."/>
            <person name="Sun C."/>
            <person name="Waterhouse R.M."/>
            <person name="Yan G."/>
            <person name="Tu Z.J."/>
            <person name="Fang X."/>
            <person name="James A.A."/>
        </authorList>
    </citation>
    <scope>NUCLEOTIDE SEQUENCE [LARGE SCALE GENOMIC DNA]</scope>
    <source>
        <strain evidence="2">Foshan</strain>
    </source>
</reference>
<reference evidence="1" key="2">
    <citation type="submission" date="2025-05" db="UniProtKB">
        <authorList>
            <consortium name="EnsemblMetazoa"/>
        </authorList>
    </citation>
    <scope>IDENTIFICATION</scope>
    <source>
        <strain evidence="1">Foshan</strain>
    </source>
</reference>
<dbReference type="GeneID" id="109405035"/>
<sequence length="193" mass="21761">MFPLKVLNTRGVLFGRLILPRSLARIHSVASQKSPQSFKPVVHASFVMGSNASRSSNLHTSAPGRQVFLSVLVKNSPKFKTQILKKKYLRNFAAASEIGETFSWCIMLARGSPRGLRKTIHWRQRFVGAYHVCLLLRTGRTGRVRNFLFRRYGEDFIFGAADDIRISHHGSHHGMNTENLPARTLDSCLDSII</sequence>
<keyword evidence="2" id="KW-1185">Reference proteome</keyword>
<dbReference type="Proteomes" id="UP000069940">
    <property type="component" value="Unassembled WGS sequence"/>
</dbReference>
<name>A0ABM1YF03_AEDAL</name>
<accession>A0ABM1YF03</accession>
<organism evidence="1 2">
    <name type="scientific">Aedes albopictus</name>
    <name type="common">Asian tiger mosquito</name>
    <name type="synonym">Stegomyia albopicta</name>
    <dbReference type="NCBI Taxonomy" id="7160"/>
    <lineage>
        <taxon>Eukaryota</taxon>
        <taxon>Metazoa</taxon>
        <taxon>Ecdysozoa</taxon>
        <taxon>Arthropoda</taxon>
        <taxon>Hexapoda</taxon>
        <taxon>Insecta</taxon>
        <taxon>Pterygota</taxon>
        <taxon>Neoptera</taxon>
        <taxon>Endopterygota</taxon>
        <taxon>Diptera</taxon>
        <taxon>Nematocera</taxon>
        <taxon>Culicoidea</taxon>
        <taxon>Culicidae</taxon>
        <taxon>Culicinae</taxon>
        <taxon>Aedini</taxon>
        <taxon>Aedes</taxon>
        <taxon>Stegomyia</taxon>
    </lineage>
</organism>
<evidence type="ECO:0008006" key="3">
    <source>
        <dbReference type="Google" id="ProtNLM"/>
    </source>
</evidence>